<feature type="transmembrane region" description="Helical" evidence="1">
    <location>
        <begin position="76"/>
        <end position="93"/>
    </location>
</feature>
<keyword evidence="1" id="KW-1133">Transmembrane helix</keyword>
<protein>
    <submittedName>
        <fullName evidence="2">Uncharacterized protein</fullName>
    </submittedName>
</protein>
<dbReference type="Proteomes" id="UP000076871">
    <property type="component" value="Unassembled WGS sequence"/>
</dbReference>
<gene>
    <name evidence="2" type="ORF">LAESUDRAFT_257468</name>
</gene>
<dbReference type="InParanoid" id="A0A165H3E3"/>
<keyword evidence="3" id="KW-1185">Reference proteome</keyword>
<dbReference type="GeneID" id="63818790"/>
<name>A0A165H3E3_9APHY</name>
<dbReference type="RefSeq" id="XP_040768929.1">
    <property type="nucleotide sequence ID" value="XM_040901758.1"/>
</dbReference>
<keyword evidence="1" id="KW-0472">Membrane</keyword>
<evidence type="ECO:0000256" key="1">
    <source>
        <dbReference type="SAM" id="Phobius"/>
    </source>
</evidence>
<proteinExistence type="predicted"/>
<feature type="transmembrane region" description="Helical" evidence="1">
    <location>
        <begin position="40"/>
        <end position="64"/>
    </location>
</feature>
<keyword evidence="1" id="KW-0812">Transmembrane</keyword>
<evidence type="ECO:0000313" key="3">
    <source>
        <dbReference type="Proteomes" id="UP000076871"/>
    </source>
</evidence>
<accession>A0A165H3E3</accession>
<dbReference type="EMBL" id="KV427607">
    <property type="protein sequence ID" value="KZT11189.1"/>
    <property type="molecule type" value="Genomic_DNA"/>
</dbReference>
<reference evidence="2 3" key="1">
    <citation type="journal article" date="2016" name="Mol. Biol. Evol.">
        <title>Comparative Genomics of Early-Diverging Mushroom-Forming Fungi Provides Insights into the Origins of Lignocellulose Decay Capabilities.</title>
        <authorList>
            <person name="Nagy L.G."/>
            <person name="Riley R."/>
            <person name="Tritt A."/>
            <person name="Adam C."/>
            <person name="Daum C."/>
            <person name="Floudas D."/>
            <person name="Sun H."/>
            <person name="Yadav J.S."/>
            <person name="Pangilinan J."/>
            <person name="Larsson K.H."/>
            <person name="Matsuura K."/>
            <person name="Barry K."/>
            <person name="Labutti K."/>
            <person name="Kuo R."/>
            <person name="Ohm R.A."/>
            <person name="Bhattacharya S.S."/>
            <person name="Shirouzu T."/>
            <person name="Yoshinaga Y."/>
            <person name="Martin F.M."/>
            <person name="Grigoriev I.V."/>
            <person name="Hibbett D.S."/>
        </authorList>
    </citation>
    <scope>NUCLEOTIDE SEQUENCE [LARGE SCALE GENOMIC DNA]</scope>
    <source>
        <strain evidence="2 3">93-53</strain>
    </source>
</reference>
<dbReference type="AlphaFoldDB" id="A0A165H3E3"/>
<organism evidence="2 3">
    <name type="scientific">Laetiporus sulphureus 93-53</name>
    <dbReference type="NCBI Taxonomy" id="1314785"/>
    <lineage>
        <taxon>Eukaryota</taxon>
        <taxon>Fungi</taxon>
        <taxon>Dikarya</taxon>
        <taxon>Basidiomycota</taxon>
        <taxon>Agaricomycotina</taxon>
        <taxon>Agaricomycetes</taxon>
        <taxon>Polyporales</taxon>
        <taxon>Laetiporus</taxon>
    </lineage>
</organism>
<evidence type="ECO:0000313" key="2">
    <source>
        <dbReference type="EMBL" id="KZT11189.1"/>
    </source>
</evidence>
<sequence>MRLSRSTPGALALALARHTASCRASEPMLSRTRDGLREGGWRYLLPLACMVPVGAGALLHGGYARGYSVVRATTRLLISIGPIGLMTWFASMAEACCASPRRPRDILDSFSKKARWKDELLVESRRKRVEDGCCDDGGKRDPGALLYPEEEATMALATRTVASGLRHLRPAPTFDWLA</sequence>